<evidence type="ECO:0000256" key="2">
    <source>
        <dbReference type="ARBA" id="ARBA00023015"/>
    </source>
</evidence>
<dbReference type="Pfam" id="PF00126">
    <property type="entry name" value="HTH_1"/>
    <property type="match status" value="1"/>
</dbReference>
<dbReference type="FunFam" id="1.10.10.10:FF:000001">
    <property type="entry name" value="LysR family transcriptional regulator"/>
    <property type="match status" value="1"/>
</dbReference>
<dbReference type="InterPro" id="IPR036388">
    <property type="entry name" value="WH-like_DNA-bd_sf"/>
</dbReference>
<evidence type="ECO:0000256" key="4">
    <source>
        <dbReference type="ARBA" id="ARBA00023163"/>
    </source>
</evidence>
<dbReference type="PANTHER" id="PTHR30537:SF21">
    <property type="entry name" value="HTH-TYPE TRANSCRIPTIONAL REGULATOR SINR-RELATED"/>
    <property type="match status" value="1"/>
</dbReference>
<evidence type="ECO:0000256" key="3">
    <source>
        <dbReference type="ARBA" id="ARBA00023125"/>
    </source>
</evidence>
<evidence type="ECO:0000256" key="1">
    <source>
        <dbReference type="ARBA" id="ARBA00009437"/>
    </source>
</evidence>
<dbReference type="Gene3D" id="1.10.10.10">
    <property type="entry name" value="Winged helix-like DNA-binding domain superfamily/Winged helix DNA-binding domain"/>
    <property type="match status" value="1"/>
</dbReference>
<comment type="similarity">
    <text evidence="1">Belongs to the LysR transcriptional regulatory family.</text>
</comment>
<dbReference type="InterPro" id="IPR000847">
    <property type="entry name" value="LysR_HTH_N"/>
</dbReference>
<dbReference type="CDD" id="cd08422">
    <property type="entry name" value="PBP2_CrgA_like"/>
    <property type="match status" value="1"/>
</dbReference>
<dbReference type="PROSITE" id="PS50931">
    <property type="entry name" value="HTH_LYSR"/>
    <property type="match status" value="1"/>
</dbReference>
<dbReference type="Proteomes" id="UP000494122">
    <property type="component" value="Unassembled WGS sequence"/>
</dbReference>
<gene>
    <name evidence="5" type="primary">dmlR_5</name>
    <name evidence="5" type="ORF">LMG3328_00901</name>
</gene>
<dbReference type="InterPro" id="IPR058163">
    <property type="entry name" value="LysR-type_TF_proteobact-type"/>
</dbReference>
<dbReference type="EMBL" id="CADILE010000002">
    <property type="protein sequence ID" value="CAB3833867.1"/>
    <property type="molecule type" value="Genomic_DNA"/>
</dbReference>
<dbReference type="InterPro" id="IPR005119">
    <property type="entry name" value="LysR_subst-bd"/>
</dbReference>
<evidence type="ECO:0000313" key="5">
    <source>
        <dbReference type="EMBL" id="CAB3833867.1"/>
    </source>
</evidence>
<dbReference type="GO" id="GO:0043565">
    <property type="term" value="F:sequence-specific DNA binding"/>
    <property type="evidence" value="ECO:0007669"/>
    <property type="project" value="TreeGrafter"/>
</dbReference>
<dbReference type="Pfam" id="PF03466">
    <property type="entry name" value="LysR_substrate"/>
    <property type="match status" value="1"/>
</dbReference>
<keyword evidence="2" id="KW-0805">Transcription regulation</keyword>
<proteinExistence type="inferred from homology"/>
<dbReference type="GO" id="GO:0006351">
    <property type="term" value="P:DNA-templated transcription"/>
    <property type="evidence" value="ECO:0007669"/>
    <property type="project" value="TreeGrafter"/>
</dbReference>
<dbReference type="PANTHER" id="PTHR30537">
    <property type="entry name" value="HTH-TYPE TRANSCRIPTIONAL REGULATOR"/>
    <property type="match status" value="1"/>
</dbReference>
<reference evidence="5 6" key="1">
    <citation type="submission" date="2020-04" db="EMBL/GenBank/DDBJ databases">
        <authorList>
            <person name="De Canck E."/>
        </authorList>
    </citation>
    <scope>NUCLEOTIDE SEQUENCE [LARGE SCALE GENOMIC DNA]</scope>
    <source>
        <strain evidence="5 6">LMG 3328</strain>
    </source>
</reference>
<organism evidence="5 6">
    <name type="scientific">Achromobacter ruhlandii</name>
    <dbReference type="NCBI Taxonomy" id="72557"/>
    <lineage>
        <taxon>Bacteria</taxon>
        <taxon>Pseudomonadati</taxon>
        <taxon>Pseudomonadota</taxon>
        <taxon>Betaproteobacteria</taxon>
        <taxon>Burkholderiales</taxon>
        <taxon>Alcaligenaceae</taxon>
        <taxon>Achromobacter</taxon>
    </lineage>
</organism>
<dbReference type="AlphaFoldDB" id="A0A2M9H0P7"/>
<dbReference type="FunFam" id="3.40.190.290:FF:000001">
    <property type="entry name" value="Transcriptional regulator, LysR family"/>
    <property type="match status" value="1"/>
</dbReference>
<dbReference type="SUPFAM" id="SSF46785">
    <property type="entry name" value="Winged helix' DNA-binding domain"/>
    <property type="match status" value="1"/>
</dbReference>
<dbReference type="SUPFAM" id="SSF53850">
    <property type="entry name" value="Periplasmic binding protein-like II"/>
    <property type="match status" value="1"/>
</dbReference>
<accession>A0A2M9H0P7</accession>
<keyword evidence="3" id="KW-0238">DNA-binding</keyword>
<protein>
    <submittedName>
        <fullName evidence="5">HTH-type transcriptional regulator DmlR</fullName>
    </submittedName>
</protein>
<sequence length="323" mass="35685">MATDRLGDMRLFVETAALGSLSAAGRKLGLSAAAASARLIKLEAALRTRLFHRSTRQLRLTEEGRLYLAHCGIALRAIDDAEAALQAGQHAVRGKLRISASADFGRNLLNHWLEEFSAAHPELKLALTLSDSLSNLQQDDVDLAIRFGKPQDGTLVARHLAPNWRVLCASPDYIARHGEPRHPEDLARHDFIVLVTAAGPLNEFHFSRHGKPASFTVPLERAWETNDGALARQWAIAGHGIARKTLWDAADDLRAGRLKMLLPDYVVAEDGVHAVFHGNRYMAPRVRRLLDFLVERFSHASGILLREAAARPDPATRRKRGRG</sequence>
<name>A0A2M9H0P7_9BURK</name>
<dbReference type="Gene3D" id="3.40.190.290">
    <property type="match status" value="1"/>
</dbReference>
<dbReference type="RefSeq" id="WP_059271097.1">
    <property type="nucleotide sequence ID" value="NZ_CADILE010000002.1"/>
</dbReference>
<dbReference type="GO" id="GO:0003700">
    <property type="term" value="F:DNA-binding transcription factor activity"/>
    <property type="evidence" value="ECO:0007669"/>
    <property type="project" value="InterPro"/>
</dbReference>
<evidence type="ECO:0000313" key="6">
    <source>
        <dbReference type="Proteomes" id="UP000494122"/>
    </source>
</evidence>
<dbReference type="InterPro" id="IPR036390">
    <property type="entry name" value="WH_DNA-bd_sf"/>
</dbReference>
<keyword evidence="4" id="KW-0804">Transcription</keyword>